<proteinExistence type="predicted"/>
<keyword evidence="4" id="KW-1185">Reference proteome</keyword>
<evidence type="ECO:0000313" key="3">
    <source>
        <dbReference type="EMBL" id="MCD8474136.1"/>
    </source>
</evidence>
<protein>
    <submittedName>
        <fullName evidence="3">Hemagglutinin repeat-containing protein</fullName>
    </submittedName>
</protein>
<dbReference type="InterPro" id="IPR044927">
    <property type="entry name" value="Endonuclea_NS_2"/>
</dbReference>
<dbReference type="RefSeq" id="WP_114867142.1">
    <property type="nucleotide sequence ID" value="NZ_CP053627.1"/>
</dbReference>
<comment type="caution">
    <text evidence="3">The sequence shown here is derived from an EMBL/GenBank/DDBJ whole genome shotgun (WGS) entry which is preliminary data.</text>
</comment>
<dbReference type="Proteomes" id="UP001430701">
    <property type="component" value="Unassembled WGS sequence"/>
</dbReference>
<sequence length="982" mass="100479">MDMATVAVGETNTAALGSGNTVAALNGNIFISSSKGAVQAPGIDLIAPEGNIDIHGKKVAIVEARETEHTTQETKFRQSGLTASLSNPAIAAFQTTQHMTAAAGRTSTPRLQALAGITAALAARNAVDAIGSDPKVLGGVNLTATLGTTQYHSTTTTHSDRAVASTLHAGGNITISATGAGEQSTLTLSGTQISAGNVTHLKADGDLVMAAAKNTEQMTRDSRGSGHGVGVAVNLGTGGASAGLTVQGSASKGSGASTDVTWTNTRVQGGRLLVLESGGNTILRGAVASAPQLMATIGGNLDIESLQDTHQYRSKDQSIGGSFTAGVGVSGSAHLNHHTIRSDYSSVTEQSGLLAGDGGFQVTVGGHTTLMGGLITSSAAAAQAGLNALDTATLSETALDNHASYSASHVSLGGGYSRGPGGVGTDQQGRAATAEQVPGTQLPGYHGVSVAPPGVINARDASHSTTQSGISAGAITIRDQAGQQARTGQTAAETIAALNHDVLTGQDTSHTLQPIFNEQEIKAGFTIVSGLQREVGTFINNRAQEATQTQQALDSERAKPEHQRDPALIAALQQRLQDNATWDVGGTGRTIVTALNLAAGSHVTGSATQMLQGAAVNYLQSLGASQVKTLADQLDSEPARAALQGLLGCAGAAAQGQGCGAGATGAAAAVVINNLLDRATGADVASLSAAEKQQRTDTVTSLVAGITAAAGGEAAVSSAAARLETENNAVFVPVLIGALWLADKGLTAYDAWQDIKAIRSGEKTIEQVALEKGEEYIASVMIGNLAKYGVRAAKIGGRWISGATDVVARRQALTDQLAKRADVSQVKQITTGSKNTGWDKAVNGSLEPKTAYVLDNGHGYVTDTAGRVKNVQADLISKKMDRNTYQQRCMGKCGELGDEGGHLIASSLGGAGDRINLVPQAQILNRTDWRKMEHHFHQALHDGKSVSVKIDLGYPATGGVRPNKFVVEATIDGKEFVRIFNQ</sequence>
<dbReference type="Pfam" id="PF13930">
    <property type="entry name" value="Endonuclea_NS_2"/>
    <property type="match status" value="1"/>
</dbReference>
<evidence type="ECO:0000256" key="1">
    <source>
        <dbReference type="SAM" id="MobiDB-lite"/>
    </source>
</evidence>
<reference evidence="3" key="1">
    <citation type="submission" date="2021-11" db="EMBL/GenBank/DDBJ databases">
        <title>Genome sequence of Xylella taiwanensis PLS432.</title>
        <authorList>
            <person name="Weng L.-W."/>
            <person name="Su C.-C."/>
            <person name="Tsai C.-W."/>
            <person name="Kuo C.-H."/>
        </authorList>
    </citation>
    <scope>NUCLEOTIDE SEQUENCE</scope>
    <source>
        <strain evidence="3">PLS432</strain>
    </source>
</reference>
<gene>
    <name evidence="3" type="ORF">LPH55_11880</name>
</gene>
<feature type="domain" description="Type VII secretion system protein EssD-like" evidence="2">
    <location>
        <begin position="853"/>
        <end position="973"/>
    </location>
</feature>
<dbReference type="InterPro" id="IPR025157">
    <property type="entry name" value="Hemagglutinin_rpt"/>
</dbReference>
<dbReference type="Pfam" id="PF13332">
    <property type="entry name" value="Fil_haemagg_2"/>
    <property type="match status" value="1"/>
</dbReference>
<organism evidence="3 4">
    <name type="scientific">Xylella taiwanensis</name>
    <dbReference type="NCBI Taxonomy" id="1444770"/>
    <lineage>
        <taxon>Bacteria</taxon>
        <taxon>Pseudomonadati</taxon>
        <taxon>Pseudomonadota</taxon>
        <taxon>Gammaproteobacteria</taxon>
        <taxon>Lysobacterales</taxon>
        <taxon>Lysobacteraceae</taxon>
        <taxon>Xylella</taxon>
    </lineage>
</organism>
<evidence type="ECO:0000313" key="4">
    <source>
        <dbReference type="Proteomes" id="UP001430701"/>
    </source>
</evidence>
<feature type="region of interest" description="Disordered" evidence="1">
    <location>
        <begin position="416"/>
        <end position="445"/>
    </location>
</feature>
<accession>A0ABS8TYK5</accession>
<evidence type="ECO:0000259" key="2">
    <source>
        <dbReference type="Pfam" id="PF13930"/>
    </source>
</evidence>
<dbReference type="EMBL" id="JAJPPU010000004">
    <property type="protein sequence ID" value="MCD8474136.1"/>
    <property type="molecule type" value="Genomic_DNA"/>
</dbReference>
<dbReference type="GeneID" id="68901038"/>
<name>A0ABS8TYK5_9GAMM</name>